<reference evidence="3 4" key="1">
    <citation type="submission" date="2023-10" db="EMBL/GenBank/DDBJ databases">
        <title>Glaciecola aquimarina strain GGW-M5 nov., isolated from a coastal seawater.</title>
        <authorList>
            <person name="Bayburt H."/>
            <person name="Kim J.M."/>
            <person name="Choi B.J."/>
            <person name="Jeon C.O."/>
        </authorList>
    </citation>
    <scope>NUCLEOTIDE SEQUENCE [LARGE SCALE GENOMIC DNA]</scope>
    <source>
        <strain evidence="3 4">KCTC 32108</strain>
    </source>
</reference>
<dbReference type="Gene3D" id="3.40.50.11290">
    <property type="match status" value="1"/>
</dbReference>
<dbReference type="Pfam" id="PF04168">
    <property type="entry name" value="Alpha-E"/>
    <property type="match status" value="1"/>
</dbReference>
<comment type="caution">
    <text evidence="3">The sequence shown here is derived from an EMBL/GenBank/DDBJ whole genome shotgun (WGS) entry which is preliminary data.</text>
</comment>
<evidence type="ECO:0000313" key="3">
    <source>
        <dbReference type="EMBL" id="MDU0354694.1"/>
    </source>
</evidence>
<feature type="domain" description="DUF403" evidence="1">
    <location>
        <begin position="343"/>
        <end position="670"/>
    </location>
</feature>
<dbReference type="InterPro" id="IPR025841">
    <property type="entry name" value="CP_ATPgrasp_2"/>
</dbReference>
<evidence type="ECO:0000259" key="1">
    <source>
        <dbReference type="Pfam" id="PF04168"/>
    </source>
</evidence>
<accession>A0ABU3SXF8</accession>
<feature type="domain" description="Circularly permuted ATP-grasp type 2" evidence="2">
    <location>
        <begin position="2"/>
        <end position="293"/>
    </location>
</feature>
<dbReference type="InterPro" id="IPR007296">
    <property type="entry name" value="DUF403"/>
</dbReference>
<dbReference type="PANTHER" id="PTHR34595:SF2">
    <property type="entry name" value="BLR2978 PROTEIN"/>
    <property type="match status" value="1"/>
</dbReference>
<keyword evidence="4" id="KW-1185">Reference proteome</keyword>
<organism evidence="3 4">
    <name type="scientific">Paraglaciecola aquimarina</name>
    <dbReference type="NCBI Taxonomy" id="1235557"/>
    <lineage>
        <taxon>Bacteria</taxon>
        <taxon>Pseudomonadati</taxon>
        <taxon>Pseudomonadota</taxon>
        <taxon>Gammaproteobacteria</taxon>
        <taxon>Alteromonadales</taxon>
        <taxon>Alteromonadaceae</taxon>
        <taxon>Paraglaciecola</taxon>
    </lineage>
</organism>
<dbReference type="Pfam" id="PF14403">
    <property type="entry name" value="CP_ATPgrasp_2"/>
    <property type="match status" value="1"/>
</dbReference>
<dbReference type="EMBL" id="JAWDIO010000002">
    <property type="protein sequence ID" value="MDU0354694.1"/>
    <property type="molecule type" value="Genomic_DNA"/>
</dbReference>
<name>A0ABU3SXF8_9ALTE</name>
<dbReference type="InterPro" id="IPR051680">
    <property type="entry name" value="ATP-dep_Glu-Cys_Ligase-2"/>
</dbReference>
<evidence type="ECO:0000313" key="4">
    <source>
        <dbReference type="Proteomes" id="UP001247805"/>
    </source>
</evidence>
<proteinExistence type="predicted"/>
<dbReference type="PANTHER" id="PTHR34595">
    <property type="entry name" value="BLR5612 PROTEIN"/>
    <property type="match status" value="1"/>
</dbReference>
<protein>
    <submittedName>
        <fullName evidence="3">Circularly permuted type 2 ATP-grasp protein</fullName>
    </submittedName>
</protein>
<evidence type="ECO:0000259" key="2">
    <source>
        <dbReference type="Pfam" id="PF14403"/>
    </source>
</evidence>
<sequence length="699" mass="79782">MVAYDIGRDNTGQYYALDAHYQFPVGLGLLLENRIVARRVMSEEFAECGAQRIAGFFRELQESINLATEHLRDPRIVILTRGPDDPYYSEHAYLATYLGYTLVRSADITVRKGNVWLKALDGLRKVDVILRWIDDRYLDSLEQTEYSLDGVPGLLQAIRSHNVKLLNPFGSSILQIPAIKNKLDKVAQALLNEPLLLANPATFNCRDVSAENWHEYTLHSYTDPNFKLVGMGNQVEISNLLASDTQDYYFYKNVELTHAPFWQNKKLLSKPVFMRCYALVYNNEVHVLPSALCSTLPHPDHKQSISIKDTWIQSGDTAPAEPPKLPKPARKTTDMALVEGLIPSRTAENLFWLGSLLERSEDTSRLVRIFIDLFTEVSMYPDIKHRTTIQYMQQGLENQTLTFPYNQADMNSQTASNFEFKRLAVHCIKNPENSGSVFSNISSVCNFAMQVRELLSYDSLRIIENLESEQRRLDKFSPITPTHMFQSSLDRIIGLVMAFNGSVLDSMSNSNGFFMLEIGRKMERCLQLVAMIDTMLIDAMPEAEQHNMLESVLVTQVSSITHRRRYRVFQSIETGLELLLLDTEYPRSLAYQVEQLSALSKRLPQSTNKPSLLTALEKSLLKLKAECMLVERDEIAYVIENNKRLKLATMMRQVKAELMSFKEILHTQYFSHTKAAKQFNWSIKPEAQAEIQSEAGANI</sequence>
<dbReference type="Proteomes" id="UP001247805">
    <property type="component" value="Unassembled WGS sequence"/>
</dbReference>
<gene>
    <name evidence="3" type="ORF">RS130_12895</name>
</gene>